<dbReference type="EnsemblPlants" id="OPUNC09G15640.1">
    <property type="protein sequence ID" value="OPUNC09G15640.1"/>
    <property type="gene ID" value="OPUNC09G15640"/>
</dbReference>
<proteinExistence type="predicted"/>
<reference evidence="2" key="2">
    <citation type="submission" date="2018-05" db="EMBL/GenBank/DDBJ databases">
        <title>OpunRS2 (Oryza punctata Reference Sequence Version 2).</title>
        <authorList>
            <person name="Zhang J."/>
            <person name="Kudrna D."/>
            <person name="Lee S."/>
            <person name="Talag J."/>
            <person name="Welchert J."/>
            <person name="Wing R.A."/>
        </authorList>
    </citation>
    <scope>NUCLEOTIDE SEQUENCE [LARGE SCALE GENOMIC DNA]</scope>
</reference>
<dbReference type="AlphaFoldDB" id="A0A0E0M3Q6"/>
<accession>A0A0E0M3Q6</accession>
<keyword evidence="3" id="KW-1185">Reference proteome</keyword>
<evidence type="ECO:0000313" key="2">
    <source>
        <dbReference type="EnsemblPlants" id="OPUNC09G15640.1"/>
    </source>
</evidence>
<organism evidence="2">
    <name type="scientific">Oryza punctata</name>
    <name type="common">Red rice</name>
    <dbReference type="NCBI Taxonomy" id="4537"/>
    <lineage>
        <taxon>Eukaryota</taxon>
        <taxon>Viridiplantae</taxon>
        <taxon>Streptophyta</taxon>
        <taxon>Embryophyta</taxon>
        <taxon>Tracheophyta</taxon>
        <taxon>Spermatophyta</taxon>
        <taxon>Magnoliopsida</taxon>
        <taxon>Liliopsida</taxon>
        <taxon>Poales</taxon>
        <taxon>Poaceae</taxon>
        <taxon>BOP clade</taxon>
        <taxon>Oryzoideae</taxon>
        <taxon>Oryzeae</taxon>
        <taxon>Oryzinae</taxon>
        <taxon>Oryza</taxon>
    </lineage>
</organism>
<keyword evidence="1" id="KW-0732">Signal</keyword>
<protein>
    <recommendedName>
        <fullName evidence="4">Secreted protein</fullName>
    </recommendedName>
</protein>
<sequence length="105" mass="11445">MEGNFFFVVVVVVASPSLVGGKRRRCVHKCVNTKLDASAARGCGRWRGAVGSVYVTTSGDGWMDRWRRGGRARVQANTDRAPAGCLLFFFMHADAIRAARRGALT</sequence>
<dbReference type="Proteomes" id="UP000026962">
    <property type="component" value="Chromosome 9"/>
</dbReference>
<reference evidence="2" key="1">
    <citation type="submission" date="2015-04" db="UniProtKB">
        <authorList>
            <consortium name="EnsemblPlants"/>
        </authorList>
    </citation>
    <scope>IDENTIFICATION</scope>
</reference>
<feature type="chain" id="PRO_5002367470" description="Secreted protein" evidence="1">
    <location>
        <begin position="22"/>
        <end position="105"/>
    </location>
</feature>
<evidence type="ECO:0008006" key="4">
    <source>
        <dbReference type="Google" id="ProtNLM"/>
    </source>
</evidence>
<evidence type="ECO:0000256" key="1">
    <source>
        <dbReference type="SAM" id="SignalP"/>
    </source>
</evidence>
<evidence type="ECO:0000313" key="3">
    <source>
        <dbReference type="Proteomes" id="UP000026962"/>
    </source>
</evidence>
<feature type="signal peptide" evidence="1">
    <location>
        <begin position="1"/>
        <end position="21"/>
    </location>
</feature>
<dbReference type="HOGENOM" id="CLU_2240990_0_0_1"/>
<name>A0A0E0M3Q6_ORYPU</name>
<dbReference type="Gramene" id="OPUNC09G15640.1">
    <property type="protein sequence ID" value="OPUNC09G15640.1"/>
    <property type="gene ID" value="OPUNC09G15640"/>
</dbReference>